<evidence type="ECO:0000313" key="1">
    <source>
        <dbReference type="EMBL" id="GBG14558.1"/>
    </source>
</evidence>
<sequence length="115" mass="12219">MANRITIGNSVISGFVNFVEGKRLVVGTGSYTPKGGEKVFKESITVFADDAFNGAIPAKGDYVKVSGDVVVSPRKDKPEELQVTMNVRFANQLVKAEAPKKAESTEGAPANSDDI</sequence>
<organism evidence="1 2">
    <name type="scientific">Novimethylophilus kurashikiensis</name>
    <dbReference type="NCBI Taxonomy" id="1825523"/>
    <lineage>
        <taxon>Bacteria</taxon>
        <taxon>Pseudomonadati</taxon>
        <taxon>Pseudomonadota</taxon>
        <taxon>Betaproteobacteria</taxon>
        <taxon>Nitrosomonadales</taxon>
        <taxon>Methylophilaceae</taxon>
        <taxon>Novimethylophilus</taxon>
    </lineage>
</organism>
<dbReference type="AlphaFoldDB" id="A0A2R5FAI2"/>
<protein>
    <submittedName>
        <fullName evidence="1">Uncharacterized protein</fullName>
    </submittedName>
</protein>
<gene>
    <name evidence="1" type="ORF">NMK_2157</name>
</gene>
<dbReference type="Proteomes" id="UP000245081">
    <property type="component" value="Unassembled WGS sequence"/>
</dbReference>
<accession>A0A2R5FAI2</accession>
<dbReference type="RefSeq" id="WP_109015747.1">
    <property type="nucleotide sequence ID" value="NZ_BDOQ01000008.1"/>
</dbReference>
<keyword evidence="2" id="KW-1185">Reference proteome</keyword>
<evidence type="ECO:0000313" key="2">
    <source>
        <dbReference type="Proteomes" id="UP000245081"/>
    </source>
</evidence>
<comment type="caution">
    <text evidence="1">The sequence shown here is derived from an EMBL/GenBank/DDBJ whole genome shotgun (WGS) entry which is preliminary data.</text>
</comment>
<proteinExistence type="predicted"/>
<dbReference type="EMBL" id="BDOQ01000008">
    <property type="protein sequence ID" value="GBG14558.1"/>
    <property type="molecule type" value="Genomic_DNA"/>
</dbReference>
<name>A0A2R5FAI2_9PROT</name>
<reference evidence="1 2" key="1">
    <citation type="journal article" date="2018" name="Environ. Microbiol.">
        <title>Isolation and genomic characterization of Novimethylophilus kurashikiensis gen. nov. sp. nov., a new lanthanide-dependent methylotrophic species of Methylophilaceae.</title>
        <authorList>
            <person name="Lv H."/>
            <person name="Sahin N."/>
            <person name="Tani A."/>
        </authorList>
    </citation>
    <scope>NUCLEOTIDE SEQUENCE [LARGE SCALE GENOMIC DNA]</scope>
    <source>
        <strain evidence="1 2">La2-4</strain>
    </source>
</reference>